<reference evidence="8" key="1">
    <citation type="submission" date="2021-01" db="EMBL/GenBank/DDBJ databases">
        <title>Whole genome shotgun sequence of Sphaerimonospora thailandensis NBRC 107569.</title>
        <authorList>
            <person name="Komaki H."/>
            <person name="Tamura T."/>
        </authorList>
    </citation>
    <scope>NUCLEOTIDE SEQUENCE</scope>
    <source>
        <strain evidence="8">NBRC 107569</strain>
    </source>
</reference>
<dbReference type="CDD" id="cd06173">
    <property type="entry name" value="MFS_MefA_like"/>
    <property type="match status" value="1"/>
</dbReference>
<feature type="transmembrane region" description="Helical" evidence="6">
    <location>
        <begin position="367"/>
        <end position="386"/>
    </location>
</feature>
<gene>
    <name evidence="8" type="ORF">Mth01_47290</name>
</gene>
<dbReference type="PANTHER" id="PTHR23513">
    <property type="entry name" value="INTEGRAL MEMBRANE EFFLUX PROTEIN-RELATED"/>
    <property type="match status" value="1"/>
</dbReference>
<feature type="transmembrane region" description="Helical" evidence="6">
    <location>
        <begin position="109"/>
        <end position="136"/>
    </location>
</feature>
<dbReference type="PROSITE" id="PS50850">
    <property type="entry name" value="MFS"/>
    <property type="match status" value="1"/>
</dbReference>
<dbReference type="AlphaFoldDB" id="A0A8J3RAL4"/>
<organism evidence="8 9">
    <name type="scientific">Sphaerimonospora thailandensis</name>
    <dbReference type="NCBI Taxonomy" id="795644"/>
    <lineage>
        <taxon>Bacteria</taxon>
        <taxon>Bacillati</taxon>
        <taxon>Actinomycetota</taxon>
        <taxon>Actinomycetes</taxon>
        <taxon>Streptosporangiales</taxon>
        <taxon>Streptosporangiaceae</taxon>
        <taxon>Sphaerimonospora</taxon>
    </lineage>
</organism>
<evidence type="ECO:0000256" key="4">
    <source>
        <dbReference type="ARBA" id="ARBA00022989"/>
    </source>
</evidence>
<dbReference type="EMBL" id="BOOG01000052">
    <property type="protein sequence ID" value="GIH72476.1"/>
    <property type="molecule type" value="Genomic_DNA"/>
</dbReference>
<dbReference type="Proteomes" id="UP000610966">
    <property type="component" value="Unassembled WGS sequence"/>
</dbReference>
<feature type="transmembrane region" description="Helical" evidence="6">
    <location>
        <begin position="66"/>
        <end position="88"/>
    </location>
</feature>
<feature type="transmembrane region" description="Helical" evidence="6">
    <location>
        <begin position="335"/>
        <end position="355"/>
    </location>
</feature>
<protein>
    <submittedName>
        <fullName evidence="8">MFS transporter</fullName>
    </submittedName>
</protein>
<feature type="domain" description="Major facilitator superfamily (MFS) profile" evidence="7">
    <location>
        <begin position="245"/>
        <end position="434"/>
    </location>
</feature>
<dbReference type="Gene3D" id="1.20.1250.20">
    <property type="entry name" value="MFS general substrate transporter like domains"/>
    <property type="match status" value="2"/>
</dbReference>
<evidence type="ECO:0000256" key="3">
    <source>
        <dbReference type="ARBA" id="ARBA00022692"/>
    </source>
</evidence>
<evidence type="ECO:0000313" key="9">
    <source>
        <dbReference type="Proteomes" id="UP000610966"/>
    </source>
</evidence>
<keyword evidence="5 6" id="KW-0472">Membrane</keyword>
<proteinExistence type="predicted"/>
<feature type="transmembrane region" description="Helical" evidence="6">
    <location>
        <begin position="398"/>
        <end position="419"/>
    </location>
</feature>
<dbReference type="RefSeq" id="WP_204018137.1">
    <property type="nucleotide sequence ID" value="NZ_BOOG01000052.1"/>
</dbReference>
<evidence type="ECO:0000256" key="1">
    <source>
        <dbReference type="ARBA" id="ARBA00004651"/>
    </source>
</evidence>
<dbReference type="SUPFAM" id="SSF103473">
    <property type="entry name" value="MFS general substrate transporter"/>
    <property type="match status" value="1"/>
</dbReference>
<evidence type="ECO:0000256" key="6">
    <source>
        <dbReference type="SAM" id="Phobius"/>
    </source>
</evidence>
<comment type="caution">
    <text evidence="8">The sequence shown here is derived from an EMBL/GenBank/DDBJ whole genome shotgun (WGS) entry which is preliminary data.</text>
</comment>
<keyword evidence="3 6" id="KW-0812">Transmembrane</keyword>
<dbReference type="PANTHER" id="PTHR23513:SF11">
    <property type="entry name" value="STAPHYLOFERRIN A TRANSPORTER"/>
    <property type="match status" value="1"/>
</dbReference>
<evidence type="ECO:0000256" key="2">
    <source>
        <dbReference type="ARBA" id="ARBA00022475"/>
    </source>
</evidence>
<feature type="transmembrane region" description="Helical" evidence="6">
    <location>
        <begin position="244"/>
        <end position="266"/>
    </location>
</feature>
<dbReference type="Pfam" id="PF07690">
    <property type="entry name" value="MFS_1"/>
    <property type="match status" value="2"/>
</dbReference>
<dbReference type="InterPro" id="IPR011701">
    <property type="entry name" value="MFS"/>
</dbReference>
<feature type="transmembrane region" description="Helical" evidence="6">
    <location>
        <begin position="310"/>
        <end position="329"/>
    </location>
</feature>
<accession>A0A8J3RAL4</accession>
<comment type="subcellular location">
    <subcellularLocation>
        <location evidence="1">Cell membrane</location>
        <topology evidence="1">Multi-pass membrane protein</topology>
    </subcellularLocation>
</comment>
<dbReference type="InterPro" id="IPR036259">
    <property type="entry name" value="MFS_trans_sf"/>
</dbReference>
<name>A0A8J3RAL4_9ACTN</name>
<dbReference type="GO" id="GO:0005886">
    <property type="term" value="C:plasma membrane"/>
    <property type="evidence" value="ECO:0007669"/>
    <property type="project" value="UniProtKB-SubCell"/>
</dbReference>
<evidence type="ECO:0000313" key="8">
    <source>
        <dbReference type="EMBL" id="GIH72476.1"/>
    </source>
</evidence>
<keyword evidence="4 6" id="KW-1133">Transmembrane helix</keyword>
<feature type="transmembrane region" description="Helical" evidence="6">
    <location>
        <begin position="278"/>
        <end position="298"/>
    </location>
</feature>
<evidence type="ECO:0000256" key="5">
    <source>
        <dbReference type="ARBA" id="ARBA00023136"/>
    </source>
</evidence>
<evidence type="ECO:0000259" key="7">
    <source>
        <dbReference type="PROSITE" id="PS50850"/>
    </source>
</evidence>
<dbReference type="InterPro" id="IPR020846">
    <property type="entry name" value="MFS_dom"/>
</dbReference>
<sequence>MAATKPGTGRLSGRHRRPPEPRVTYGEVVSVREFRALWFGQILSLLGDQLAQVALAVLVYQRTESALATAAVYALTYLPPILGGPLLAGLADRYPRRRVMLCCDLLRALLLAVMAVPGMPFAALCTLVFCVVLLGAPFSAARAALLPEVLEGDRYVVGSALQNVTNQAVQMLGFAVGGAVIASLGPYRALALDCSTFLASALAIVAGVRRRPAPLRDDGDGRTSMWSMTRAGARLVFGDRRLRTLVAFAWLCGFYVLPEGIAVPYAAELDDGRLSVPVITGLLMAAMPAGTVVGAFLFGRFVTPAGRLRGMGWLAMLTCAPLVLCAMEPPLEAVLALWVLSGVGGAYQLAANAAFVQCVPPAGRGQAFGLVQSGLLAVQGLGILIGGVAAQEFGPEPVIALAGVAGLSVAAMLTMLWTGSRREIIAKVRATDEA</sequence>
<keyword evidence="9" id="KW-1185">Reference proteome</keyword>
<feature type="transmembrane region" description="Helical" evidence="6">
    <location>
        <begin position="36"/>
        <end position="60"/>
    </location>
</feature>
<keyword evidence="2" id="KW-1003">Cell membrane</keyword>
<dbReference type="GO" id="GO:0022857">
    <property type="term" value="F:transmembrane transporter activity"/>
    <property type="evidence" value="ECO:0007669"/>
    <property type="project" value="InterPro"/>
</dbReference>